<comment type="caution">
    <text evidence="2">The sequence shown here is derived from an EMBL/GenBank/DDBJ whole genome shotgun (WGS) entry which is preliminary data.</text>
</comment>
<feature type="region of interest" description="Disordered" evidence="1">
    <location>
        <begin position="293"/>
        <end position="320"/>
    </location>
</feature>
<proteinExistence type="predicted"/>
<evidence type="ECO:0000256" key="1">
    <source>
        <dbReference type="SAM" id="MobiDB-lite"/>
    </source>
</evidence>
<dbReference type="AlphaFoldDB" id="A0A367ZS36"/>
<gene>
    <name evidence="2" type="ORF">OZSIB_2980</name>
</gene>
<dbReference type="Proteomes" id="UP000252355">
    <property type="component" value="Unassembled WGS sequence"/>
</dbReference>
<dbReference type="EMBL" id="QOQW01000005">
    <property type="protein sequence ID" value="RCK80667.1"/>
    <property type="molecule type" value="Genomic_DNA"/>
</dbReference>
<sequence>MAVLVAVGEVGDGDHPVVALGFEGGAADADVADLPGSQIEDAGDAGILVPGDAAMVGADEAEHVADGGSAHGEGHHRIVERQHLEDAPHGDRPGRNAIADGTGVHEGEVAAGEPAKRLADQGAERQGPHVLLFFRVQEVDGTFAHHQGGASPDLLFIPRNQPSHRTVEGNADGSVERLQMAGEAQHAFRTESDVEATDVVSPLEGLHDQGAAEGRGRCARHQQRRGLHQDRMLEEGIGMPADDDVEAGNGGRQGLVFLIAGMREQHHEIGLRPEPGQQRRQGLARLDPVIAGPVGGGGDAPGFAADHAEHGDGAAGTLEETPGREDQLAGARLADVGAQQGHRGDLVHASQMWHALVEFVIAEGGGIVAAEVEGAQIGFPFEEREERGALEDVAAVEQQHMRRRRPHCPDVGRSARDAAEVLAEGGHVERQQVTVGIVGIEDGQRGDRRPRGRRRRPPGLGGESNRRGRARGLPPPQAQTGHGPQQEDQEGHPGRPHGPASLVPTGV</sequence>
<evidence type="ECO:0000313" key="3">
    <source>
        <dbReference type="Proteomes" id="UP000252355"/>
    </source>
</evidence>
<organism evidence="2 3">
    <name type="scientific">Candidatus Ozemobacter sibiricus</name>
    <dbReference type="NCBI Taxonomy" id="2268124"/>
    <lineage>
        <taxon>Bacteria</taxon>
        <taxon>Candidatus Ozemobacteria</taxon>
        <taxon>Candidatus Ozemobacterales</taxon>
        <taxon>Candidatus Ozemobacteraceae</taxon>
        <taxon>Candidatus Ozemobacter</taxon>
    </lineage>
</organism>
<feature type="region of interest" description="Disordered" evidence="1">
    <location>
        <begin position="435"/>
        <end position="507"/>
    </location>
</feature>
<protein>
    <submittedName>
        <fullName evidence="2">Uncharacterized protein</fullName>
    </submittedName>
</protein>
<accession>A0A367ZS36</accession>
<name>A0A367ZS36_9BACT</name>
<evidence type="ECO:0000313" key="2">
    <source>
        <dbReference type="EMBL" id="RCK80667.1"/>
    </source>
</evidence>
<reference evidence="2 3" key="1">
    <citation type="submission" date="2018-05" db="EMBL/GenBank/DDBJ databases">
        <title>A metagenomic window into the 2 km-deep terrestrial subsurface aquifer revealed taxonomically and functionally diverse microbial community comprising novel uncultured bacterial lineages.</title>
        <authorList>
            <person name="Kadnikov V.V."/>
            <person name="Mardanov A.V."/>
            <person name="Beletsky A.V."/>
            <person name="Banks D."/>
            <person name="Pimenov N.V."/>
            <person name="Frank Y.A."/>
            <person name="Karnachuk O.V."/>
            <person name="Ravin N.V."/>
        </authorList>
    </citation>
    <scope>NUCLEOTIDE SEQUENCE [LARGE SCALE GENOMIC DNA]</scope>
    <source>
        <strain evidence="2">BY5</strain>
    </source>
</reference>